<accession>G2RHR6</accession>
<evidence type="ECO:0000313" key="3">
    <source>
        <dbReference type="EMBL" id="AEO71378.1"/>
    </source>
</evidence>
<feature type="compositionally biased region" description="Basic residues" evidence="1">
    <location>
        <begin position="134"/>
        <end position="145"/>
    </location>
</feature>
<dbReference type="AlphaFoldDB" id="G2RHR6"/>
<organism evidence="3 4">
    <name type="scientific">Thermothielavioides terrestris (strain ATCC 38088 / NRRL 8126)</name>
    <name type="common">Thielavia terrestris</name>
    <dbReference type="NCBI Taxonomy" id="578455"/>
    <lineage>
        <taxon>Eukaryota</taxon>
        <taxon>Fungi</taxon>
        <taxon>Dikarya</taxon>
        <taxon>Ascomycota</taxon>
        <taxon>Pezizomycotina</taxon>
        <taxon>Sordariomycetes</taxon>
        <taxon>Sordariomycetidae</taxon>
        <taxon>Sordariales</taxon>
        <taxon>Chaetomiaceae</taxon>
        <taxon>Thermothielavioides</taxon>
        <taxon>Thermothielavioides terrestris</taxon>
    </lineage>
</organism>
<name>G2RHR6_THETT</name>
<keyword evidence="2" id="KW-1133">Transmembrane helix</keyword>
<feature type="transmembrane region" description="Helical" evidence="2">
    <location>
        <begin position="58"/>
        <end position="76"/>
    </location>
</feature>
<reference evidence="3 4" key="1">
    <citation type="journal article" date="2011" name="Nat. Biotechnol.">
        <title>Comparative genomic analysis of the thermophilic biomass-degrading fungi Myceliophthora thermophila and Thielavia terrestris.</title>
        <authorList>
            <person name="Berka R.M."/>
            <person name="Grigoriev I.V."/>
            <person name="Otillar R."/>
            <person name="Salamov A."/>
            <person name="Grimwood J."/>
            <person name="Reid I."/>
            <person name="Ishmael N."/>
            <person name="John T."/>
            <person name="Darmond C."/>
            <person name="Moisan M.-C."/>
            <person name="Henrissat B."/>
            <person name="Coutinho P.M."/>
            <person name="Lombard V."/>
            <person name="Natvig D.O."/>
            <person name="Lindquist E."/>
            <person name="Schmutz J."/>
            <person name="Lucas S."/>
            <person name="Harris P."/>
            <person name="Powlowski J."/>
            <person name="Bellemare A."/>
            <person name="Taylor D."/>
            <person name="Butler G."/>
            <person name="de Vries R.P."/>
            <person name="Allijn I.E."/>
            <person name="van den Brink J."/>
            <person name="Ushinsky S."/>
            <person name="Storms R."/>
            <person name="Powell A.J."/>
            <person name="Paulsen I.T."/>
            <person name="Elbourne L.D.H."/>
            <person name="Baker S.E."/>
            <person name="Magnuson J."/>
            <person name="LaBoissiere S."/>
            <person name="Clutterbuck A.J."/>
            <person name="Martinez D."/>
            <person name="Wogulis M."/>
            <person name="de Leon A.L."/>
            <person name="Rey M.W."/>
            <person name="Tsang A."/>
        </authorList>
    </citation>
    <scope>NUCLEOTIDE SEQUENCE [LARGE SCALE GENOMIC DNA]</scope>
    <source>
        <strain evidence="4">ATCC 38088 / NRRL 8126</strain>
    </source>
</reference>
<feature type="region of interest" description="Disordered" evidence="1">
    <location>
        <begin position="1"/>
        <end position="32"/>
    </location>
</feature>
<evidence type="ECO:0000256" key="2">
    <source>
        <dbReference type="SAM" id="Phobius"/>
    </source>
</evidence>
<gene>
    <name evidence="3" type="ORF">THITE_2132725</name>
</gene>
<dbReference type="eggNOG" id="ENOG502S3VI">
    <property type="taxonomic scope" value="Eukaryota"/>
</dbReference>
<dbReference type="GeneID" id="11522994"/>
<dbReference type="EMBL" id="CP003014">
    <property type="protein sequence ID" value="AEO71378.1"/>
    <property type="molecule type" value="Genomic_DNA"/>
</dbReference>
<dbReference type="KEGG" id="ttt:THITE_2132725"/>
<keyword evidence="2" id="KW-0812">Transmembrane</keyword>
<dbReference type="OrthoDB" id="3358048at2759"/>
<feature type="region of interest" description="Disordered" evidence="1">
    <location>
        <begin position="129"/>
        <end position="165"/>
    </location>
</feature>
<feature type="transmembrane region" description="Helical" evidence="2">
    <location>
        <begin position="96"/>
        <end position="114"/>
    </location>
</feature>
<sequence length="272" mass="28324">MAKSTPGARLRRAFHYPSDDDDASPSSTPEVLDEQEQETLIATLAQQNTHRNAAFHRLLYALPALSTIPFLLALFLPQHSRPSAGTTTTPPSPSPSHLLSLLGLSSLLATALTLHRLGVTETGFAFLDHQQQQQHHHHHHHHYRHTATAAMTQPRRRRAAGSSSAGLLGSAADYPGAKSPLARHLPWLNVALAALALLTGLLEERARTGQAVGGGGGNGSGGGGGSSAGVSPGLLGALPGVVYAVVVGAKVVMAGVDPERELGGLKYGYKGA</sequence>
<keyword evidence="4" id="KW-1185">Reference proteome</keyword>
<evidence type="ECO:0000256" key="1">
    <source>
        <dbReference type="SAM" id="MobiDB-lite"/>
    </source>
</evidence>
<dbReference type="RefSeq" id="XP_003657714.1">
    <property type="nucleotide sequence ID" value="XM_003657666.1"/>
</dbReference>
<proteinExistence type="predicted"/>
<keyword evidence="2" id="KW-0472">Membrane</keyword>
<evidence type="ECO:0000313" key="4">
    <source>
        <dbReference type="Proteomes" id="UP000008181"/>
    </source>
</evidence>
<dbReference type="Proteomes" id="UP000008181">
    <property type="component" value="Chromosome 6"/>
</dbReference>
<protein>
    <submittedName>
        <fullName evidence="3">Uncharacterized protein</fullName>
    </submittedName>
</protein>
<dbReference type="HOGENOM" id="CLU_099932_0_0_1"/>